<proteinExistence type="predicted"/>
<evidence type="ECO:0000313" key="3">
    <source>
        <dbReference type="EMBL" id="EGO64565.1"/>
    </source>
</evidence>
<dbReference type="InterPro" id="IPR000878">
    <property type="entry name" value="4pyrrol_Mease"/>
</dbReference>
<dbReference type="InterPro" id="IPR048015">
    <property type="entry name" value="NTP-PPase_MazG-like_N"/>
</dbReference>
<dbReference type="InterPro" id="IPR011551">
    <property type="entry name" value="NTP_PyrPHydrolase_MazG"/>
</dbReference>
<dbReference type="InterPro" id="IPR048011">
    <property type="entry name" value="NTP-PPase_MazG-like_C"/>
</dbReference>
<dbReference type="NCBIfam" id="TIGR00444">
    <property type="entry name" value="mazG"/>
    <property type="match status" value="1"/>
</dbReference>
<dbReference type="InterPro" id="IPR035996">
    <property type="entry name" value="4pyrrol_Methylase_sf"/>
</dbReference>
<name>F7NH82_9FIRM</name>
<dbReference type="GO" id="GO:0006950">
    <property type="term" value="P:response to stress"/>
    <property type="evidence" value="ECO:0007669"/>
    <property type="project" value="UniProtKB-ARBA"/>
</dbReference>
<keyword evidence="4" id="KW-1185">Reference proteome</keyword>
<dbReference type="GO" id="GO:0046081">
    <property type="term" value="P:dUTP catabolic process"/>
    <property type="evidence" value="ECO:0007669"/>
    <property type="project" value="TreeGrafter"/>
</dbReference>
<gene>
    <name evidence="3" type="ORF">ALO_07138</name>
</gene>
<dbReference type="STRING" id="1009370.ALO_07138"/>
<dbReference type="PANTHER" id="PTHR30522:SF0">
    <property type="entry name" value="NUCLEOSIDE TRIPHOSPHATE PYROPHOSPHOHYDROLASE"/>
    <property type="match status" value="1"/>
</dbReference>
<dbReference type="InterPro" id="IPR035013">
    <property type="entry name" value="YabN_N"/>
</dbReference>
<dbReference type="PANTHER" id="PTHR30522">
    <property type="entry name" value="NUCLEOSIDE TRIPHOSPHATE PYROPHOSPHOHYDROLASE"/>
    <property type="match status" value="1"/>
</dbReference>
<evidence type="ECO:0000313" key="4">
    <source>
        <dbReference type="Proteomes" id="UP000003240"/>
    </source>
</evidence>
<dbReference type="Gene3D" id="1.10.287.1080">
    <property type="entry name" value="MazG-like"/>
    <property type="match status" value="2"/>
</dbReference>
<dbReference type="CDD" id="cd11529">
    <property type="entry name" value="NTP-PPase_MazG_Cterm"/>
    <property type="match status" value="1"/>
</dbReference>
<dbReference type="CDD" id="cd11528">
    <property type="entry name" value="NTP-PPase_MazG_Nterm"/>
    <property type="match status" value="1"/>
</dbReference>
<dbReference type="FunFam" id="1.10.287.1080:FF:000001">
    <property type="entry name" value="Nucleoside triphosphate pyrophosphohydrolase"/>
    <property type="match status" value="1"/>
</dbReference>
<feature type="domain" description="Tetrapyrrole methylase" evidence="1">
    <location>
        <begin position="4"/>
        <end position="207"/>
    </location>
</feature>
<evidence type="ECO:0000259" key="1">
    <source>
        <dbReference type="Pfam" id="PF00590"/>
    </source>
</evidence>
<dbReference type="FunFam" id="1.10.287.1080:FF:000003">
    <property type="entry name" value="Nucleoside triphosphate pyrophosphohydrolase"/>
    <property type="match status" value="1"/>
</dbReference>
<dbReference type="Proteomes" id="UP000003240">
    <property type="component" value="Unassembled WGS sequence"/>
</dbReference>
<dbReference type="GO" id="GO:0046047">
    <property type="term" value="P:TTP catabolic process"/>
    <property type="evidence" value="ECO:0007669"/>
    <property type="project" value="TreeGrafter"/>
</dbReference>
<dbReference type="SUPFAM" id="SSF53790">
    <property type="entry name" value="Tetrapyrrole methylase"/>
    <property type="match status" value="1"/>
</dbReference>
<dbReference type="Pfam" id="PF03819">
    <property type="entry name" value="MazG"/>
    <property type="match status" value="2"/>
</dbReference>
<dbReference type="InterPro" id="IPR014777">
    <property type="entry name" value="4pyrrole_Mease_sub1"/>
</dbReference>
<dbReference type="NCBIfam" id="NF007113">
    <property type="entry name" value="PRK09562.1"/>
    <property type="match status" value="1"/>
</dbReference>
<organism evidence="3 4">
    <name type="scientific">Acetonema longum DSM 6540</name>
    <dbReference type="NCBI Taxonomy" id="1009370"/>
    <lineage>
        <taxon>Bacteria</taxon>
        <taxon>Bacillati</taxon>
        <taxon>Bacillota</taxon>
        <taxon>Negativicutes</taxon>
        <taxon>Acetonemataceae</taxon>
        <taxon>Acetonema</taxon>
    </lineage>
</organism>
<dbReference type="PIRSF" id="PIRSF002845">
    <property type="entry name" value="Ttrprl_mtas_MazG"/>
    <property type="match status" value="1"/>
</dbReference>
<dbReference type="GO" id="GO:0046061">
    <property type="term" value="P:dATP catabolic process"/>
    <property type="evidence" value="ECO:0007669"/>
    <property type="project" value="TreeGrafter"/>
</dbReference>
<dbReference type="GO" id="GO:0008168">
    <property type="term" value="F:methyltransferase activity"/>
    <property type="evidence" value="ECO:0007669"/>
    <property type="project" value="InterPro"/>
</dbReference>
<dbReference type="OrthoDB" id="9808939at2"/>
<reference evidence="3 4" key="1">
    <citation type="journal article" date="2011" name="EMBO J.">
        <title>Structural diversity of bacterial flagellar motors.</title>
        <authorList>
            <person name="Chen S."/>
            <person name="Beeby M."/>
            <person name="Murphy G.E."/>
            <person name="Leadbetter J.R."/>
            <person name="Hendrixson D.R."/>
            <person name="Briegel A."/>
            <person name="Li Z."/>
            <person name="Shi J."/>
            <person name="Tocheva E.I."/>
            <person name="Muller A."/>
            <person name="Dobro M.J."/>
            <person name="Jensen G.J."/>
        </authorList>
    </citation>
    <scope>NUCLEOTIDE SEQUENCE [LARGE SCALE GENOMIC DNA]</scope>
    <source>
        <strain evidence="3 4">DSM 6540</strain>
    </source>
</reference>
<dbReference type="eggNOG" id="COG3956">
    <property type="taxonomic scope" value="Bacteria"/>
</dbReference>
<dbReference type="SUPFAM" id="SSF101386">
    <property type="entry name" value="all-alpha NTP pyrophosphatases"/>
    <property type="match status" value="2"/>
</dbReference>
<dbReference type="GO" id="GO:0006203">
    <property type="term" value="P:dGTP catabolic process"/>
    <property type="evidence" value="ECO:0007669"/>
    <property type="project" value="TreeGrafter"/>
</dbReference>
<dbReference type="Gene3D" id="3.40.1010.10">
    <property type="entry name" value="Cobalt-precorrin-4 Transmethylase, Domain 1"/>
    <property type="match status" value="1"/>
</dbReference>
<comment type="caution">
    <text evidence="3">The sequence shown here is derived from an EMBL/GenBank/DDBJ whole genome shotgun (WGS) entry which is preliminary data.</text>
</comment>
<feature type="domain" description="NTP pyrophosphohydrolase MazG-like" evidence="2">
    <location>
        <begin position="394"/>
        <end position="450"/>
    </location>
</feature>
<dbReference type="GO" id="GO:0046076">
    <property type="term" value="P:dTTP catabolic process"/>
    <property type="evidence" value="ECO:0007669"/>
    <property type="project" value="TreeGrafter"/>
</dbReference>
<dbReference type="InterPro" id="IPR004518">
    <property type="entry name" value="MazG-like_dom"/>
</dbReference>
<dbReference type="AlphaFoldDB" id="F7NH82"/>
<accession>F7NH82</accession>
<dbReference type="EMBL" id="AFGF01000053">
    <property type="protein sequence ID" value="EGO64565.1"/>
    <property type="molecule type" value="Genomic_DNA"/>
</dbReference>
<dbReference type="Pfam" id="PF00590">
    <property type="entry name" value="TP_methylase"/>
    <property type="match status" value="1"/>
</dbReference>
<dbReference type="CDD" id="cd11723">
    <property type="entry name" value="YabN_N_like"/>
    <property type="match status" value="1"/>
</dbReference>
<protein>
    <submittedName>
        <fullName evidence="3">MazG family protein</fullName>
    </submittedName>
</protein>
<dbReference type="GO" id="GO:0047429">
    <property type="term" value="F:nucleoside triphosphate diphosphatase activity"/>
    <property type="evidence" value="ECO:0007669"/>
    <property type="project" value="InterPro"/>
</dbReference>
<dbReference type="GO" id="GO:0046052">
    <property type="term" value="P:UTP catabolic process"/>
    <property type="evidence" value="ECO:0007669"/>
    <property type="project" value="TreeGrafter"/>
</dbReference>
<dbReference type="RefSeq" id="WP_004094116.1">
    <property type="nucleotide sequence ID" value="NZ_AFGF01000053.1"/>
</dbReference>
<feature type="domain" description="NTP pyrophosphohydrolase MazG-like" evidence="2">
    <location>
        <begin position="254"/>
        <end position="327"/>
    </location>
</feature>
<evidence type="ECO:0000259" key="2">
    <source>
        <dbReference type="Pfam" id="PF03819"/>
    </source>
</evidence>
<dbReference type="InterPro" id="IPR024180">
    <property type="entry name" value="Tetrapyrrole_Mease/MazG_pred"/>
</dbReference>
<sequence>MSSIHIVGLGPGPFHLITLATLTVLESGAAVLLRTARHPAVTGLAARHISYTSYDEYYEHYPDFDAVYQAIVQDVISRAQAGQNVVYAVPGSPLVAEKTVDLIRRQAREQGISLTVHPGMSFLELAYTKLDLDPNNGLMICDAANIAGLSPVWDGGILIAQVYSRQVASDLKLSLMESYPDDFELVLLVNLGLDSEVVRRVPLYELDRQPELHHLTSVYVPPYAWRSQSFQLAPLVDTMARLRSPGGCVWDIEQTHESLRRYMVEEVYEVLEAIELADKKTLCEELGDLLLQVVFHARIAEESGEFTMQDVIDGIVTKLVRRHPHVFGDISVKTAAEVVVNWDKIKQQEKGAERKYVLDGVPVGLPALMRAFKLQSKAAKVGFDWDSTGPVWDKLAEESDELKAAITGGNRQDMESEAGDLLFAVVNLARHIGVEPEVALTAANNKFLRRFRYIEQQLQKEGVDWKDSTLEKLDQLWNDAKLKETRK</sequence>